<dbReference type="STRING" id="101127.A0A1X2GTG5"/>
<protein>
    <recommendedName>
        <fullName evidence="3">Peptidase A2 domain-containing protein</fullName>
    </recommendedName>
</protein>
<dbReference type="InterPro" id="IPR021109">
    <property type="entry name" value="Peptidase_aspartic_dom_sf"/>
</dbReference>
<dbReference type="OrthoDB" id="2246976at2759"/>
<organism evidence="1 2">
    <name type="scientific">Hesseltinella vesiculosa</name>
    <dbReference type="NCBI Taxonomy" id="101127"/>
    <lineage>
        <taxon>Eukaryota</taxon>
        <taxon>Fungi</taxon>
        <taxon>Fungi incertae sedis</taxon>
        <taxon>Mucoromycota</taxon>
        <taxon>Mucoromycotina</taxon>
        <taxon>Mucoromycetes</taxon>
        <taxon>Mucorales</taxon>
        <taxon>Cunninghamellaceae</taxon>
        <taxon>Hesseltinella</taxon>
    </lineage>
</organism>
<evidence type="ECO:0000313" key="1">
    <source>
        <dbReference type="EMBL" id="ORX61311.1"/>
    </source>
</evidence>
<dbReference type="Gene3D" id="2.40.70.10">
    <property type="entry name" value="Acid Proteases"/>
    <property type="match status" value="1"/>
</dbReference>
<reference evidence="1 2" key="1">
    <citation type="submission" date="2016-07" db="EMBL/GenBank/DDBJ databases">
        <title>Pervasive Adenine N6-methylation of Active Genes in Fungi.</title>
        <authorList>
            <consortium name="DOE Joint Genome Institute"/>
            <person name="Mondo S.J."/>
            <person name="Dannebaum R.O."/>
            <person name="Kuo R.C."/>
            <person name="Labutti K."/>
            <person name="Haridas S."/>
            <person name="Kuo A."/>
            <person name="Salamov A."/>
            <person name="Ahrendt S.R."/>
            <person name="Lipzen A."/>
            <person name="Sullivan W."/>
            <person name="Andreopoulos W.B."/>
            <person name="Clum A."/>
            <person name="Lindquist E."/>
            <person name="Daum C."/>
            <person name="Ramamoorthy G.K."/>
            <person name="Gryganskyi A."/>
            <person name="Culley D."/>
            <person name="Magnuson J.K."/>
            <person name="James T.Y."/>
            <person name="O'Malley M.A."/>
            <person name="Stajich J.E."/>
            <person name="Spatafora J.W."/>
            <person name="Visel A."/>
            <person name="Grigoriev I.V."/>
        </authorList>
    </citation>
    <scope>NUCLEOTIDE SEQUENCE [LARGE SCALE GENOMIC DNA]</scope>
    <source>
        <strain evidence="1 2">NRRL 3301</strain>
    </source>
</reference>
<name>A0A1X2GTG5_9FUNG</name>
<accession>A0A1X2GTG5</accession>
<proteinExistence type="predicted"/>
<keyword evidence="2" id="KW-1185">Reference proteome</keyword>
<gene>
    <name evidence="1" type="ORF">DM01DRAFT_1342322</name>
</gene>
<dbReference type="EMBL" id="MCGT01000003">
    <property type="protein sequence ID" value="ORX61311.1"/>
    <property type="molecule type" value="Genomic_DNA"/>
</dbReference>
<sequence>MKSSRPFVGTIAIADKLVKCVFDSGASVFVIGAGLVKELGLIPSEDRIGLGSFEGRTVTDCLVILDVPVKVNGADLPERMCTQDEGDPSLCLLGMTWYRQYGVKQDLGRGA</sequence>
<dbReference type="Proteomes" id="UP000242146">
    <property type="component" value="Unassembled WGS sequence"/>
</dbReference>
<evidence type="ECO:0000313" key="2">
    <source>
        <dbReference type="Proteomes" id="UP000242146"/>
    </source>
</evidence>
<evidence type="ECO:0008006" key="3">
    <source>
        <dbReference type="Google" id="ProtNLM"/>
    </source>
</evidence>
<dbReference type="Pfam" id="PF13975">
    <property type="entry name" value="gag-asp_proteas"/>
    <property type="match status" value="1"/>
</dbReference>
<dbReference type="SUPFAM" id="SSF50630">
    <property type="entry name" value="Acid proteases"/>
    <property type="match status" value="1"/>
</dbReference>
<dbReference type="AlphaFoldDB" id="A0A1X2GTG5"/>
<comment type="caution">
    <text evidence="1">The sequence shown here is derived from an EMBL/GenBank/DDBJ whole genome shotgun (WGS) entry which is preliminary data.</text>
</comment>